<dbReference type="PANTHER" id="PTHR30244:SF34">
    <property type="entry name" value="DTDP-4-AMINO-4,6-DIDEOXYGALACTOSE TRANSAMINASE"/>
    <property type="match status" value="1"/>
</dbReference>
<evidence type="ECO:0000313" key="7">
    <source>
        <dbReference type="EMBL" id="MFB4195310.1"/>
    </source>
</evidence>
<keyword evidence="3 7" id="KW-0808">Transferase</keyword>
<dbReference type="Proteomes" id="UP001577267">
    <property type="component" value="Unassembled WGS sequence"/>
</dbReference>
<evidence type="ECO:0000256" key="6">
    <source>
        <dbReference type="RuleBase" id="RU004508"/>
    </source>
</evidence>
<comment type="cofactor">
    <cofactor evidence="1">
        <name>pyridoxal 5'-phosphate</name>
        <dbReference type="ChEBI" id="CHEBI:597326"/>
    </cofactor>
</comment>
<dbReference type="Pfam" id="PF01041">
    <property type="entry name" value="DegT_DnrJ_EryC1"/>
    <property type="match status" value="1"/>
</dbReference>
<sequence>MTSTSADDRLALLGGRPAIGHPRPHEMWPPPGDAAELADLAGQRNTDISIKGSSGPVRALEEDFLDFLDHRVRWAVTFNSGTSALLAAYFALGVREGVDVIGPALTYHAALSPVFALRGDVVLADIDPATRCLDPRALEAAVTERTRVVTVVHQWGHPADMDRVLDIAARYGLKVVEDCSHAHGSRYRGRPVGTFGDAAVFSLQAAKAVYAGEGGILVTNDAGVHDRATLLGHYRDRSRDEVTDARLRDHWVTGFGLKLRMSPLNAVVARHALAAFPARRDARHRCLHHLGELIADVPYLEPVTVADDVDMGAWYGYKPLYRPRALPGVDRDLLIDALRAEGMEVGAPSAPRLGTLPLYAASENPLFPGTAKRPAGAMTGSAAEHVEQHALSLPTFTRWPQDKPLIEEYAAAFHKIARQGAELARYAERRAVPADAPAG</sequence>
<reference evidence="7 8" key="1">
    <citation type="submission" date="2024-09" db="EMBL/GenBank/DDBJ databases">
        <title>Draft genome sequence of multifaceted antimicrobials producing Streptomyces sp. strain FH1.</title>
        <authorList>
            <person name="Hassan F."/>
            <person name="Ali H."/>
            <person name="Hassan N."/>
            <person name="Nawaz A."/>
        </authorList>
    </citation>
    <scope>NUCLEOTIDE SEQUENCE [LARGE SCALE GENOMIC DNA]</scope>
    <source>
        <strain evidence="7 8">FH1</strain>
    </source>
</reference>
<dbReference type="CDD" id="cd00616">
    <property type="entry name" value="AHBA_syn"/>
    <property type="match status" value="1"/>
</dbReference>
<name>A0ABV4ZNH3_9ACTN</name>
<dbReference type="EMBL" id="JBHGBT010000010">
    <property type="protein sequence ID" value="MFB4195310.1"/>
    <property type="molecule type" value="Genomic_DNA"/>
</dbReference>
<dbReference type="Gene3D" id="3.40.640.10">
    <property type="entry name" value="Type I PLP-dependent aspartate aminotransferase-like (Major domain)"/>
    <property type="match status" value="1"/>
</dbReference>
<comment type="similarity">
    <text evidence="5">Belongs to the DegT/DnrJ/EryC1 family. L-glutamine:2-deoxy-scyllo-inosose/scyllo-inosose aminotransferase subfamily.</text>
</comment>
<evidence type="ECO:0000256" key="4">
    <source>
        <dbReference type="ARBA" id="ARBA00022898"/>
    </source>
</evidence>
<dbReference type="InterPro" id="IPR015421">
    <property type="entry name" value="PyrdxlP-dep_Trfase_major"/>
</dbReference>
<keyword evidence="4 6" id="KW-0663">Pyridoxal phosphate</keyword>
<accession>A0ABV4ZNH3</accession>
<dbReference type="Gene3D" id="3.90.1150.10">
    <property type="entry name" value="Aspartate Aminotransferase, domain 1"/>
    <property type="match status" value="1"/>
</dbReference>
<evidence type="ECO:0000256" key="3">
    <source>
        <dbReference type="ARBA" id="ARBA00022679"/>
    </source>
</evidence>
<dbReference type="InterPro" id="IPR015422">
    <property type="entry name" value="PyrdxlP-dep_Trfase_small"/>
</dbReference>
<dbReference type="PANTHER" id="PTHR30244">
    <property type="entry name" value="TRANSAMINASE"/>
    <property type="match status" value="1"/>
</dbReference>
<dbReference type="EC" id="2.6.1.-" evidence="7"/>
<keyword evidence="2 7" id="KW-0032">Aminotransferase</keyword>
<protein>
    <submittedName>
        <fullName evidence="7">DegT/DnrJ/EryC1/StrS family aminotransferase</fullName>
        <ecNumber evidence="7">2.6.1.-</ecNumber>
    </submittedName>
</protein>
<evidence type="ECO:0000313" key="8">
    <source>
        <dbReference type="Proteomes" id="UP001577267"/>
    </source>
</evidence>
<dbReference type="InterPro" id="IPR015424">
    <property type="entry name" value="PyrdxlP-dep_Trfase"/>
</dbReference>
<evidence type="ECO:0000256" key="5">
    <source>
        <dbReference type="ARBA" id="ARBA00038398"/>
    </source>
</evidence>
<gene>
    <name evidence="7" type="ORF">ACE11A_13210</name>
</gene>
<keyword evidence="8" id="KW-1185">Reference proteome</keyword>
<dbReference type="SUPFAM" id="SSF53383">
    <property type="entry name" value="PLP-dependent transferases"/>
    <property type="match status" value="1"/>
</dbReference>
<evidence type="ECO:0000256" key="1">
    <source>
        <dbReference type="ARBA" id="ARBA00001933"/>
    </source>
</evidence>
<dbReference type="InterPro" id="IPR000653">
    <property type="entry name" value="DegT/StrS_aminotransferase"/>
</dbReference>
<comment type="caution">
    <text evidence="7">The sequence shown here is derived from an EMBL/GenBank/DDBJ whole genome shotgun (WGS) entry which is preliminary data.</text>
</comment>
<proteinExistence type="inferred from homology"/>
<organism evidence="7 8">
    <name type="scientific">Streptomyces carpaticus</name>
    <dbReference type="NCBI Taxonomy" id="285558"/>
    <lineage>
        <taxon>Bacteria</taxon>
        <taxon>Bacillati</taxon>
        <taxon>Actinomycetota</taxon>
        <taxon>Actinomycetes</taxon>
        <taxon>Kitasatosporales</taxon>
        <taxon>Streptomycetaceae</taxon>
        <taxon>Streptomyces</taxon>
    </lineage>
</organism>
<dbReference type="RefSeq" id="WP_375063219.1">
    <property type="nucleotide sequence ID" value="NZ_JBHGBT010000010.1"/>
</dbReference>
<dbReference type="GO" id="GO:0008483">
    <property type="term" value="F:transaminase activity"/>
    <property type="evidence" value="ECO:0007669"/>
    <property type="project" value="UniProtKB-KW"/>
</dbReference>
<evidence type="ECO:0000256" key="2">
    <source>
        <dbReference type="ARBA" id="ARBA00022576"/>
    </source>
</evidence>